<sequence>MRRHLRRNKLPPAPVPMERIFMPRAATIGYTQKAQAREKTPYPFICNSAGAGQKSLFLPLHGGLPPSPFRCATPAWRKGHSRSERGA</sequence>
<organism evidence="1 2">
    <name type="scientific">Mesorhizobium plurifarium</name>
    <dbReference type="NCBI Taxonomy" id="69974"/>
    <lineage>
        <taxon>Bacteria</taxon>
        <taxon>Pseudomonadati</taxon>
        <taxon>Pseudomonadota</taxon>
        <taxon>Alphaproteobacteria</taxon>
        <taxon>Hyphomicrobiales</taxon>
        <taxon>Phyllobacteriaceae</taxon>
        <taxon>Mesorhizobium</taxon>
    </lineage>
</organism>
<name>A0A0K2VQQ8_MESPL</name>
<accession>A0A0K2VQQ8</accession>
<dbReference type="Proteomes" id="UP000182888">
    <property type="component" value="Unassembled WGS sequence"/>
</dbReference>
<dbReference type="EMBL" id="CCND01000004">
    <property type="protein sequence ID" value="CDX50811.1"/>
    <property type="molecule type" value="Genomic_DNA"/>
</dbReference>
<gene>
    <name evidence="1" type="ORF">MPL1032_120060</name>
</gene>
<protein>
    <submittedName>
        <fullName evidence="1">Uncharacterized protein</fullName>
    </submittedName>
</protein>
<evidence type="ECO:0000313" key="1">
    <source>
        <dbReference type="EMBL" id="CDX50811.1"/>
    </source>
</evidence>
<reference evidence="2" key="1">
    <citation type="submission" date="2014-08" db="EMBL/GenBank/DDBJ databases">
        <authorList>
            <person name="Edwards T."/>
        </authorList>
    </citation>
    <scope>NUCLEOTIDE SEQUENCE [LARGE SCALE GENOMIC DNA]</scope>
</reference>
<proteinExistence type="predicted"/>
<dbReference type="AlphaFoldDB" id="A0A0K2VQQ8"/>
<evidence type="ECO:0000313" key="2">
    <source>
        <dbReference type="Proteomes" id="UP000182888"/>
    </source>
</evidence>